<evidence type="ECO:0000256" key="10">
    <source>
        <dbReference type="ARBA" id="ARBA00023014"/>
    </source>
</evidence>
<comment type="function">
    <text evidence="13">Adenine glycosylase active on G-A mispairs.</text>
</comment>
<dbReference type="OMA" id="QQTRMET"/>
<dbReference type="EC" id="3.2.2.31" evidence="3 13"/>
<comment type="cofactor">
    <cofactor evidence="13">
        <name>[4Fe-4S] cluster</name>
        <dbReference type="ChEBI" id="CHEBI:49883"/>
    </cofactor>
    <text evidence="13">Binds 1 [4Fe-4S] cluster.</text>
</comment>
<protein>
    <recommendedName>
        <fullName evidence="4 13">Adenine DNA glycosylase</fullName>
        <ecNumber evidence="3 13">3.2.2.31</ecNumber>
    </recommendedName>
</protein>
<dbReference type="SUPFAM" id="SSF48150">
    <property type="entry name" value="DNA-glycosylase"/>
    <property type="match status" value="1"/>
</dbReference>
<dbReference type="InterPro" id="IPR044298">
    <property type="entry name" value="MIG/MutY"/>
</dbReference>
<evidence type="ECO:0000256" key="8">
    <source>
        <dbReference type="ARBA" id="ARBA00022801"/>
    </source>
</evidence>
<keyword evidence="6" id="KW-0479">Metal-binding</keyword>
<comment type="catalytic activity">
    <reaction evidence="1 13">
        <text>Hydrolyzes free adenine bases from 7,8-dihydro-8-oxoguanine:adenine mismatched double-stranded DNA, leaving an apurinic site.</text>
        <dbReference type="EC" id="3.2.2.31"/>
    </reaction>
</comment>
<reference evidence="15 16" key="1">
    <citation type="journal article" date="2021" name="Nat. Plants">
        <title>The Taxus genome provides insights into paclitaxel biosynthesis.</title>
        <authorList>
            <person name="Xiong X."/>
            <person name="Gou J."/>
            <person name="Liao Q."/>
            <person name="Li Y."/>
            <person name="Zhou Q."/>
            <person name="Bi G."/>
            <person name="Li C."/>
            <person name="Du R."/>
            <person name="Wang X."/>
            <person name="Sun T."/>
            <person name="Guo L."/>
            <person name="Liang H."/>
            <person name="Lu P."/>
            <person name="Wu Y."/>
            <person name="Zhang Z."/>
            <person name="Ro D.K."/>
            <person name="Shang Y."/>
            <person name="Huang S."/>
            <person name="Yan J."/>
        </authorList>
    </citation>
    <scope>NUCLEOTIDE SEQUENCE [LARGE SCALE GENOMIC DNA]</scope>
    <source>
        <strain evidence="15">Ta-2019</strain>
    </source>
</reference>
<dbReference type="PANTHER" id="PTHR42944">
    <property type="entry name" value="ADENINE DNA GLYCOSYLASE"/>
    <property type="match status" value="1"/>
</dbReference>
<evidence type="ECO:0000256" key="3">
    <source>
        <dbReference type="ARBA" id="ARBA00012045"/>
    </source>
</evidence>
<sequence length="332" mass="36677">EVNQMWAGLGYYRRARYLLEGAKEIIENQGGAFPRTLKSLRKVPGIGDYTAGAIASIAFKQAVPVVDGNVVRVLCRLKTICANPKLPATIKRLWELAGQLVDAKRPGDLNQAIMELGATICRPTNPECSSCPVAQHCNALANVRRYDSKNEQQSLSISTADVVRVPSVTDYPMKVLKAIAREEFAAVCVVEKCPEYGTKNIHGISSDRNSFLLVKRPQKGLLAGLWEFPAVLVSGPNLSLVEQKAALDHYLESSLGFVIGPGKSEVILRKSVGQYVHVFSHIRLHMYIEWMLIYMPDWLDGPQKIDDSNATVLKWVDKNSIQSMGLTSGVRK</sequence>
<keyword evidence="10" id="KW-0411">Iron-sulfur</keyword>
<dbReference type="InterPro" id="IPR003265">
    <property type="entry name" value="HhH-GPD_domain"/>
</dbReference>
<dbReference type="Proteomes" id="UP000824469">
    <property type="component" value="Unassembled WGS sequence"/>
</dbReference>
<evidence type="ECO:0000256" key="4">
    <source>
        <dbReference type="ARBA" id="ARBA00022023"/>
    </source>
</evidence>
<feature type="non-terminal residue" evidence="15">
    <location>
        <position position="332"/>
    </location>
</feature>
<dbReference type="InterPro" id="IPR011257">
    <property type="entry name" value="DNA_glycosylase"/>
</dbReference>
<evidence type="ECO:0000256" key="11">
    <source>
        <dbReference type="ARBA" id="ARBA00023204"/>
    </source>
</evidence>
<dbReference type="AlphaFoldDB" id="A0AA38FWY7"/>
<keyword evidence="5" id="KW-0004">4Fe-4S</keyword>
<dbReference type="GO" id="GO:0005634">
    <property type="term" value="C:nucleus"/>
    <property type="evidence" value="ECO:0007669"/>
    <property type="project" value="TreeGrafter"/>
</dbReference>
<evidence type="ECO:0000256" key="12">
    <source>
        <dbReference type="ARBA" id="ARBA00023295"/>
    </source>
</evidence>
<dbReference type="FunFam" id="1.10.1670.10:FF:000002">
    <property type="entry name" value="Adenine DNA glycosylase"/>
    <property type="match status" value="1"/>
</dbReference>
<dbReference type="GO" id="GO:0006284">
    <property type="term" value="P:base-excision repair"/>
    <property type="evidence" value="ECO:0007669"/>
    <property type="project" value="UniProtKB-UniRule"/>
</dbReference>
<dbReference type="Gene3D" id="1.10.1670.10">
    <property type="entry name" value="Helix-hairpin-Helix base-excision DNA repair enzymes (C-terminal)"/>
    <property type="match status" value="1"/>
</dbReference>
<dbReference type="SMART" id="SM00525">
    <property type="entry name" value="FES"/>
    <property type="match status" value="1"/>
</dbReference>
<dbReference type="SUPFAM" id="SSF55811">
    <property type="entry name" value="Nudix"/>
    <property type="match status" value="1"/>
</dbReference>
<dbReference type="InterPro" id="IPR015797">
    <property type="entry name" value="NUDIX_hydrolase-like_dom_sf"/>
</dbReference>
<evidence type="ECO:0000313" key="16">
    <source>
        <dbReference type="Proteomes" id="UP000824469"/>
    </source>
</evidence>
<name>A0AA38FWY7_TAXCH</name>
<proteinExistence type="inferred from homology"/>
<keyword evidence="11" id="KW-0234">DNA repair</keyword>
<dbReference type="PANTHER" id="PTHR42944:SF1">
    <property type="entry name" value="ADENINE DNA GLYCOSYLASE"/>
    <property type="match status" value="1"/>
</dbReference>
<keyword evidence="8" id="KW-0378">Hydrolase</keyword>
<dbReference type="Pfam" id="PF00730">
    <property type="entry name" value="HhH-GPD"/>
    <property type="match status" value="1"/>
</dbReference>
<dbReference type="GO" id="GO:0000701">
    <property type="term" value="F:purine-specific mismatch base pair DNA N-glycosylase activity"/>
    <property type="evidence" value="ECO:0007669"/>
    <property type="project" value="UniProtKB-EC"/>
</dbReference>
<evidence type="ECO:0000256" key="1">
    <source>
        <dbReference type="ARBA" id="ARBA00000843"/>
    </source>
</evidence>
<evidence type="ECO:0000256" key="7">
    <source>
        <dbReference type="ARBA" id="ARBA00022763"/>
    </source>
</evidence>
<dbReference type="GO" id="GO:0046872">
    <property type="term" value="F:metal ion binding"/>
    <property type="evidence" value="ECO:0007669"/>
    <property type="project" value="UniProtKB-UniRule"/>
</dbReference>
<dbReference type="Gene3D" id="3.90.79.10">
    <property type="entry name" value="Nucleoside Triphosphate Pyrophosphohydrolase"/>
    <property type="match status" value="1"/>
</dbReference>
<dbReference type="Pfam" id="PF00633">
    <property type="entry name" value="HHH"/>
    <property type="match status" value="1"/>
</dbReference>
<dbReference type="EMBL" id="JAHRHJ020000006">
    <property type="protein sequence ID" value="KAH9311816.1"/>
    <property type="molecule type" value="Genomic_DNA"/>
</dbReference>
<keyword evidence="7 13" id="KW-0227">DNA damage</keyword>
<keyword evidence="16" id="KW-1185">Reference proteome</keyword>
<evidence type="ECO:0000256" key="2">
    <source>
        <dbReference type="ARBA" id="ARBA00008343"/>
    </source>
</evidence>
<dbReference type="CDD" id="cd03431">
    <property type="entry name" value="NUDIX_DNA_Glycosylase_C-MutY"/>
    <property type="match status" value="1"/>
</dbReference>
<gene>
    <name evidence="15" type="ORF">KI387_026851</name>
</gene>
<feature type="domain" description="HhH-GPD" evidence="14">
    <location>
        <begin position="1"/>
        <end position="119"/>
    </location>
</feature>
<dbReference type="Gene3D" id="1.10.340.30">
    <property type="entry name" value="Hypothetical protein, domain 2"/>
    <property type="match status" value="1"/>
</dbReference>
<comment type="caution">
    <text evidence="15">The sequence shown here is derived from an EMBL/GenBank/DDBJ whole genome shotgun (WGS) entry which is preliminary data.</text>
</comment>
<dbReference type="CDD" id="cd00056">
    <property type="entry name" value="ENDO3c"/>
    <property type="match status" value="1"/>
</dbReference>
<accession>A0AA38FWY7</accession>
<evidence type="ECO:0000256" key="9">
    <source>
        <dbReference type="ARBA" id="ARBA00023004"/>
    </source>
</evidence>
<evidence type="ECO:0000313" key="15">
    <source>
        <dbReference type="EMBL" id="KAH9311816.1"/>
    </source>
</evidence>
<dbReference type="GO" id="GO:0035485">
    <property type="term" value="F:adenine/guanine mispair binding"/>
    <property type="evidence" value="ECO:0007669"/>
    <property type="project" value="TreeGrafter"/>
</dbReference>
<evidence type="ECO:0000256" key="6">
    <source>
        <dbReference type="ARBA" id="ARBA00022723"/>
    </source>
</evidence>
<dbReference type="InterPro" id="IPR003651">
    <property type="entry name" value="Endonuclease3_FeS-loop_motif"/>
</dbReference>
<dbReference type="GO" id="GO:0034039">
    <property type="term" value="F:8-oxo-7,8-dihydroguanine DNA N-glycosylase activity"/>
    <property type="evidence" value="ECO:0007669"/>
    <property type="project" value="TreeGrafter"/>
</dbReference>
<evidence type="ECO:0000256" key="13">
    <source>
        <dbReference type="RuleBase" id="RU365096"/>
    </source>
</evidence>
<dbReference type="Pfam" id="PF14815">
    <property type="entry name" value="NUDIX_4"/>
    <property type="match status" value="1"/>
</dbReference>
<organism evidence="15 16">
    <name type="scientific">Taxus chinensis</name>
    <name type="common">Chinese yew</name>
    <name type="synonym">Taxus wallichiana var. chinensis</name>
    <dbReference type="NCBI Taxonomy" id="29808"/>
    <lineage>
        <taxon>Eukaryota</taxon>
        <taxon>Viridiplantae</taxon>
        <taxon>Streptophyta</taxon>
        <taxon>Embryophyta</taxon>
        <taxon>Tracheophyta</taxon>
        <taxon>Spermatophyta</taxon>
        <taxon>Pinopsida</taxon>
        <taxon>Pinidae</taxon>
        <taxon>Conifers II</taxon>
        <taxon>Cupressales</taxon>
        <taxon>Taxaceae</taxon>
        <taxon>Taxus</taxon>
    </lineage>
</organism>
<keyword evidence="9 13" id="KW-0408">Iron</keyword>
<dbReference type="GO" id="GO:0032357">
    <property type="term" value="F:oxidized purine DNA binding"/>
    <property type="evidence" value="ECO:0007669"/>
    <property type="project" value="TreeGrafter"/>
</dbReference>
<dbReference type="InterPro" id="IPR023170">
    <property type="entry name" value="HhH_base_excis_C"/>
</dbReference>
<evidence type="ECO:0000256" key="5">
    <source>
        <dbReference type="ARBA" id="ARBA00022485"/>
    </source>
</evidence>
<dbReference type="InterPro" id="IPR000445">
    <property type="entry name" value="HhH_motif"/>
</dbReference>
<comment type="similarity">
    <text evidence="2 13">Belongs to the Nth/MutY family.</text>
</comment>
<dbReference type="GO" id="GO:0051539">
    <property type="term" value="F:4 iron, 4 sulfur cluster binding"/>
    <property type="evidence" value="ECO:0007669"/>
    <property type="project" value="UniProtKB-UniRule"/>
</dbReference>
<keyword evidence="12 13" id="KW-0326">Glycosidase</keyword>
<dbReference type="InterPro" id="IPR029119">
    <property type="entry name" value="MutY_C"/>
</dbReference>
<evidence type="ECO:0000259" key="14">
    <source>
        <dbReference type="SMART" id="SM00478"/>
    </source>
</evidence>
<dbReference type="GO" id="GO:0006298">
    <property type="term" value="P:mismatch repair"/>
    <property type="evidence" value="ECO:0007669"/>
    <property type="project" value="TreeGrafter"/>
</dbReference>
<dbReference type="SMART" id="SM00478">
    <property type="entry name" value="ENDO3c"/>
    <property type="match status" value="1"/>
</dbReference>
<feature type="non-terminal residue" evidence="15">
    <location>
        <position position="1"/>
    </location>
</feature>